<feature type="domain" description="Myb/SANT-like DNA-binding" evidence="1">
    <location>
        <begin position="11"/>
        <end position="60"/>
    </location>
</feature>
<accession>A0A151JP48</accession>
<name>A0A151JP48_9HYME</name>
<evidence type="ECO:0000259" key="1">
    <source>
        <dbReference type="Pfam" id="PF13837"/>
    </source>
</evidence>
<reference evidence="2 3" key="1">
    <citation type="submission" date="2015-09" db="EMBL/GenBank/DDBJ databases">
        <title>Trachymyrmex cornetzi WGS genome.</title>
        <authorList>
            <person name="Nygaard S."/>
            <person name="Hu H."/>
            <person name="Boomsma J."/>
            <person name="Zhang G."/>
        </authorList>
    </citation>
    <scope>NUCLEOTIDE SEQUENCE [LARGE SCALE GENOMIC DNA]</scope>
    <source>
        <strain evidence="2">Tcor2-1</strain>
        <tissue evidence="2">Whole body</tissue>
    </source>
</reference>
<feature type="non-terminal residue" evidence="2">
    <location>
        <position position="1"/>
    </location>
</feature>
<evidence type="ECO:0000313" key="3">
    <source>
        <dbReference type="Proteomes" id="UP000078492"/>
    </source>
</evidence>
<dbReference type="Gene3D" id="1.10.10.60">
    <property type="entry name" value="Homeodomain-like"/>
    <property type="match status" value="1"/>
</dbReference>
<gene>
    <name evidence="2" type="ORF">ALC57_02430</name>
</gene>
<dbReference type="InterPro" id="IPR044822">
    <property type="entry name" value="Myb_DNA-bind_4"/>
</dbReference>
<sequence>ESSNENDSSKSFWNRSETLLLISSYKEIEKDFTSGKMTQKQCWNKVAQMMQENNINVMDEMFGTKPWVEPLAEAGSNVEIKKNRS</sequence>
<dbReference type="EMBL" id="KQ978815">
    <property type="protein sequence ID" value="KYN28158.1"/>
    <property type="molecule type" value="Genomic_DNA"/>
</dbReference>
<keyword evidence="3" id="KW-1185">Reference proteome</keyword>
<organism evidence="2 3">
    <name type="scientific">Trachymyrmex cornetzi</name>
    <dbReference type="NCBI Taxonomy" id="471704"/>
    <lineage>
        <taxon>Eukaryota</taxon>
        <taxon>Metazoa</taxon>
        <taxon>Ecdysozoa</taxon>
        <taxon>Arthropoda</taxon>
        <taxon>Hexapoda</taxon>
        <taxon>Insecta</taxon>
        <taxon>Pterygota</taxon>
        <taxon>Neoptera</taxon>
        <taxon>Endopterygota</taxon>
        <taxon>Hymenoptera</taxon>
        <taxon>Apocrita</taxon>
        <taxon>Aculeata</taxon>
        <taxon>Formicoidea</taxon>
        <taxon>Formicidae</taxon>
        <taxon>Myrmicinae</taxon>
        <taxon>Trachymyrmex</taxon>
    </lineage>
</organism>
<proteinExistence type="predicted"/>
<evidence type="ECO:0000313" key="2">
    <source>
        <dbReference type="EMBL" id="KYN28158.1"/>
    </source>
</evidence>
<dbReference type="AlphaFoldDB" id="A0A151JP48"/>
<dbReference type="Pfam" id="PF13837">
    <property type="entry name" value="Myb_DNA-bind_4"/>
    <property type="match status" value="1"/>
</dbReference>
<dbReference type="Proteomes" id="UP000078492">
    <property type="component" value="Unassembled WGS sequence"/>
</dbReference>
<protein>
    <recommendedName>
        <fullName evidence="1">Myb/SANT-like DNA-binding domain-containing protein</fullName>
    </recommendedName>
</protein>